<dbReference type="GO" id="GO:0045271">
    <property type="term" value="C:respiratory chain complex I"/>
    <property type="evidence" value="ECO:0007669"/>
    <property type="project" value="InterPro"/>
</dbReference>
<dbReference type="GO" id="GO:0005743">
    <property type="term" value="C:mitochondrial inner membrane"/>
    <property type="evidence" value="ECO:0007669"/>
    <property type="project" value="UniProtKB-SubCell"/>
</dbReference>
<dbReference type="Proteomes" id="UP001302126">
    <property type="component" value="Unassembled WGS sequence"/>
</dbReference>
<feature type="region of interest" description="Disordered" evidence="7">
    <location>
        <begin position="1"/>
        <end position="20"/>
    </location>
</feature>
<proteinExistence type="predicted"/>
<sequence>MAPPQGHGHGHDDSPLPYKRQDALGAGVQSGLVMGGAGLFLSAVRTSLEKTHVGPWAVFTKHGGIVATFAAVGTAYEFTRVAAANLREKEDHYNNAIGGFVGGAVLGLRTGRIPRIIGYGLVTSLALAVFEYTGGRIEGRRRDPEADEFERKEKLRLMRRRPLEETIAEIGEGRGIRPPGYEERRRERLKEKYGIDINPVSADPDRA</sequence>
<keyword evidence="6" id="KW-0472">Membrane</keyword>
<name>A0AAN7AMM4_9PEZI</name>
<keyword evidence="9" id="KW-1185">Reference proteome</keyword>
<evidence type="ECO:0000313" key="8">
    <source>
        <dbReference type="EMBL" id="KAK4192294.1"/>
    </source>
</evidence>
<evidence type="ECO:0000256" key="5">
    <source>
        <dbReference type="ARBA" id="ARBA00023128"/>
    </source>
</evidence>
<evidence type="ECO:0000256" key="4">
    <source>
        <dbReference type="ARBA" id="ARBA00022989"/>
    </source>
</evidence>
<dbReference type="EMBL" id="MU864355">
    <property type="protein sequence ID" value="KAK4192294.1"/>
    <property type="molecule type" value="Genomic_DNA"/>
</dbReference>
<evidence type="ECO:0000256" key="6">
    <source>
        <dbReference type="ARBA" id="ARBA00023136"/>
    </source>
</evidence>
<evidence type="ECO:0000256" key="2">
    <source>
        <dbReference type="ARBA" id="ARBA00022692"/>
    </source>
</evidence>
<keyword evidence="2" id="KW-0812">Transmembrane</keyword>
<comment type="subcellular location">
    <subcellularLocation>
        <location evidence="1">Mitochondrion inner membrane</location>
        <topology evidence="1">Multi-pass membrane protein</topology>
    </subcellularLocation>
</comment>
<dbReference type="PANTHER" id="PTHR21382:SF1">
    <property type="entry name" value="NADH DEHYDROGENASE [UBIQUINONE] 1 ALPHA SUBCOMPLEX SUBUNIT 11"/>
    <property type="match status" value="1"/>
</dbReference>
<evidence type="ECO:0000256" key="3">
    <source>
        <dbReference type="ARBA" id="ARBA00022792"/>
    </source>
</evidence>
<dbReference type="PANTHER" id="PTHR21382">
    <property type="entry name" value="NADH-UBIQUINONE OXIDOREDUCTASE SUBUNIT"/>
    <property type="match status" value="1"/>
</dbReference>
<evidence type="ECO:0000256" key="1">
    <source>
        <dbReference type="ARBA" id="ARBA00004448"/>
    </source>
</evidence>
<keyword evidence="3" id="KW-0999">Mitochondrion inner membrane</keyword>
<accession>A0AAN7AMM4</accession>
<feature type="compositionally biased region" description="Basic and acidic residues" evidence="7">
    <location>
        <begin position="9"/>
        <end position="20"/>
    </location>
</feature>
<evidence type="ECO:0000256" key="7">
    <source>
        <dbReference type="SAM" id="MobiDB-lite"/>
    </source>
</evidence>
<evidence type="ECO:0000313" key="9">
    <source>
        <dbReference type="Proteomes" id="UP001302126"/>
    </source>
</evidence>
<reference evidence="8" key="1">
    <citation type="journal article" date="2023" name="Mol. Phylogenet. Evol.">
        <title>Genome-scale phylogeny and comparative genomics of the fungal order Sordariales.</title>
        <authorList>
            <person name="Hensen N."/>
            <person name="Bonometti L."/>
            <person name="Westerberg I."/>
            <person name="Brannstrom I.O."/>
            <person name="Guillou S."/>
            <person name="Cros-Aarteil S."/>
            <person name="Calhoun S."/>
            <person name="Haridas S."/>
            <person name="Kuo A."/>
            <person name="Mondo S."/>
            <person name="Pangilinan J."/>
            <person name="Riley R."/>
            <person name="LaButti K."/>
            <person name="Andreopoulos B."/>
            <person name="Lipzen A."/>
            <person name="Chen C."/>
            <person name="Yan M."/>
            <person name="Daum C."/>
            <person name="Ng V."/>
            <person name="Clum A."/>
            <person name="Steindorff A."/>
            <person name="Ohm R.A."/>
            <person name="Martin F."/>
            <person name="Silar P."/>
            <person name="Natvig D.O."/>
            <person name="Lalanne C."/>
            <person name="Gautier V."/>
            <person name="Ament-Velasquez S.L."/>
            <person name="Kruys A."/>
            <person name="Hutchinson M.I."/>
            <person name="Powell A.J."/>
            <person name="Barry K."/>
            <person name="Miller A.N."/>
            <person name="Grigoriev I.V."/>
            <person name="Debuchy R."/>
            <person name="Gladieux P."/>
            <person name="Hiltunen Thoren M."/>
            <person name="Johannesson H."/>
        </authorList>
    </citation>
    <scope>NUCLEOTIDE SEQUENCE</scope>
    <source>
        <strain evidence="8">PSN309</strain>
    </source>
</reference>
<dbReference type="GO" id="GO:0006120">
    <property type="term" value="P:mitochondrial electron transport, NADH to ubiquinone"/>
    <property type="evidence" value="ECO:0007669"/>
    <property type="project" value="InterPro"/>
</dbReference>
<dbReference type="AlphaFoldDB" id="A0AAN7AMM4"/>
<reference evidence="8" key="2">
    <citation type="submission" date="2023-05" db="EMBL/GenBank/DDBJ databases">
        <authorList>
            <consortium name="Lawrence Berkeley National Laboratory"/>
            <person name="Steindorff A."/>
            <person name="Hensen N."/>
            <person name="Bonometti L."/>
            <person name="Westerberg I."/>
            <person name="Brannstrom I.O."/>
            <person name="Guillou S."/>
            <person name="Cros-Aarteil S."/>
            <person name="Calhoun S."/>
            <person name="Haridas S."/>
            <person name="Kuo A."/>
            <person name="Mondo S."/>
            <person name="Pangilinan J."/>
            <person name="Riley R."/>
            <person name="Labutti K."/>
            <person name="Andreopoulos B."/>
            <person name="Lipzen A."/>
            <person name="Chen C."/>
            <person name="Yanf M."/>
            <person name="Daum C."/>
            <person name="Ng V."/>
            <person name="Clum A."/>
            <person name="Ohm R."/>
            <person name="Martin F."/>
            <person name="Silar P."/>
            <person name="Natvig D."/>
            <person name="Lalanne C."/>
            <person name="Gautier V."/>
            <person name="Ament-Velasquez S.L."/>
            <person name="Kruys A."/>
            <person name="Hutchinson M.I."/>
            <person name="Powell A.J."/>
            <person name="Barry K."/>
            <person name="Miller A.N."/>
            <person name="Grigoriev I.V."/>
            <person name="Debuchy R."/>
            <person name="Gladieux P."/>
            <person name="Thoren M.H."/>
            <person name="Johannesson H."/>
        </authorList>
    </citation>
    <scope>NUCLEOTIDE SEQUENCE</scope>
    <source>
        <strain evidence="8">PSN309</strain>
    </source>
</reference>
<protein>
    <submittedName>
        <fullName evidence="8">Tim17/Tim22/Tim23/Pmp24 family-domain-containing protein</fullName>
    </submittedName>
</protein>
<dbReference type="Pfam" id="PF02466">
    <property type="entry name" value="Tim17"/>
    <property type="match status" value="1"/>
</dbReference>
<gene>
    <name evidence="8" type="ORF">QBC35DRAFT_484846</name>
</gene>
<keyword evidence="5" id="KW-0496">Mitochondrion</keyword>
<organism evidence="8 9">
    <name type="scientific">Podospora australis</name>
    <dbReference type="NCBI Taxonomy" id="1536484"/>
    <lineage>
        <taxon>Eukaryota</taxon>
        <taxon>Fungi</taxon>
        <taxon>Dikarya</taxon>
        <taxon>Ascomycota</taxon>
        <taxon>Pezizomycotina</taxon>
        <taxon>Sordariomycetes</taxon>
        <taxon>Sordariomycetidae</taxon>
        <taxon>Sordariales</taxon>
        <taxon>Podosporaceae</taxon>
        <taxon>Podospora</taxon>
    </lineage>
</organism>
<keyword evidence="4" id="KW-1133">Transmembrane helix</keyword>
<comment type="caution">
    <text evidence="8">The sequence shown here is derived from an EMBL/GenBank/DDBJ whole genome shotgun (WGS) entry which is preliminary data.</text>
</comment>
<dbReference type="InterPro" id="IPR039205">
    <property type="entry name" value="NDUFA11"/>
</dbReference>